<dbReference type="InterPro" id="IPR042177">
    <property type="entry name" value="Cell/Rod_1"/>
</dbReference>
<evidence type="ECO:0000256" key="4">
    <source>
        <dbReference type="ARBA" id="ARBA00032089"/>
    </source>
</evidence>
<evidence type="ECO:0000313" key="9">
    <source>
        <dbReference type="Proteomes" id="UP001180087"/>
    </source>
</evidence>
<evidence type="ECO:0000259" key="7">
    <source>
        <dbReference type="Pfam" id="PF04085"/>
    </source>
</evidence>
<comment type="function">
    <text evidence="5">Involved in formation and maintenance of cell shape.</text>
</comment>
<comment type="similarity">
    <text evidence="1 5">Belongs to the MreC family.</text>
</comment>
<dbReference type="InterPro" id="IPR042175">
    <property type="entry name" value="Cell/Rod_MreC_2"/>
</dbReference>
<dbReference type="NCBIfam" id="TIGR00219">
    <property type="entry name" value="mreC"/>
    <property type="match status" value="1"/>
</dbReference>
<evidence type="ECO:0000313" key="8">
    <source>
        <dbReference type="EMBL" id="WLV23685.1"/>
    </source>
</evidence>
<keyword evidence="3 5" id="KW-0133">Cell shape</keyword>
<sequence>MSFFRKKGLFILLIGIILLVVLVGYSLSGRDGVTLPEQMMKDATGGAQKIVSAPVRFVKGIGTNISDIRNAYEENRQLKKKISEYKGMDYHIQKLKEENDELRAQLHITESIRDYTPIQATVISRSPERWVEQVTINKGKHDGVKENMAVRTADGMVGKIRSAAQFSSTVQLLSGFDQFNRISATIARKKGKDVFGMVEGFDVESKYLTFRIIEESEQNVKKGEKVYSSGLGGKFPAGLLIGKVKEVKPDQYGLTETALIEPAADLYNLNNVIVVDRSLETDNATDEPEEGDDGQ</sequence>
<dbReference type="RefSeq" id="WP_348025941.1">
    <property type="nucleotide sequence ID" value="NZ_CP129113.1"/>
</dbReference>
<dbReference type="EMBL" id="CP129113">
    <property type="protein sequence ID" value="WLV23685.1"/>
    <property type="molecule type" value="Genomic_DNA"/>
</dbReference>
<dbReference type="InterPro" id="IPR055342">
    <property type="entry name" value="MreC_beta-barrel_core"/>
</dbReference>
<feature type="domain" description="Rod shape-determining protein MreC beta-barrel core" evidence="7">
    <location>
        <begin position="122"/>
        <end position="275"/>
    </location>
</feature>
<feature type="coiled-coil region" evidence="6">
    <location>
        <begin position="68"/>
        <end position="112"/>
    </location>
</feature>
<keyword evidence="6" id="KW-0175">Coiled coil</keyword>
<dbReference type="Gene3D" id="2.40.10.340">
    <property type="entry name" value="Rod shape-determining protein MreC, domain 1"/>
    <property type="match status" value="1"/>
</dbReference>
<dbReference type="PANTHER" id="PTHR34138:SF1">
    <property type="entry name" value="CELL SHAPE-DETERMINING PROTEIN MREC"/>
    <property type="match status" value="1"/>
</dbReference>
<dbReference type="PANTHER" id="PTHR34138">
    <property type="entry name" value="CELL SHAPE-DETERMINING PROTEIN MREC"/>
    <property type="match status" value="1"/>
</dbReference>
<accession>A0ABY9KSC1</accession>
<evidence type="ECO:0000256" key="6">
    <source>
        <dbReference type="SAM" id="Coils"/>
    </source>
</evidence>
<dbReference type="Gene3D" id="2.40.10.350">
    <property type="entry name" value="Rod shape-determining protein MreC, domain 2"/>
    <property type="match status" value="1"/>
</dbReference>
<evidence type="ECO:0000256" key="1">
    <source>
        <dbReference type="ARBA" id="ARBA00009369"/>
    </source>
</evidence>
<dbReference type="InterPro" id="IPR007221">
    <property type="entry name" value="MreC"/>
</dbReference>
<dbReference type="PIRSF" id="PIRSF038471">
    <property type="entry name" value="MreC"/>
    <property type="match status" value="1"/>
</dbReference>
<proteinExistence type="inferred from homology"/>
<reference evidence="8" key="1">
    <citation type="submission" date="2023-06" db="EMBL/GenBank/DDBJ databases">
        <title>A Treasure from Seagulls: Isolation and Description of Aciduricobacillus qingdaonensis gen. nov., sp. nov., a Rare Obligately Uric Acid-utilizing Member in the Family Bacillaceae.</title>
        <authorList>
            <person name="Liu W."/>
            <person name="Wang B."/>
        </authorList>
    </citation>
    <scope>NUCLEOTIDE SEQUENCE</scope>
    <source>
        <strain evidence="8">44XB</strain>
    </source>
</reference>
<dbReference type="Pfam" id="PF04085">
    <property type="entry name" value="MreC"/>
    <property type="match status" value="1"/>
</dbReference>
<evidence type="ECO:0000256" key="5">
    <source>
        <dbReference type="PIRNR" id="PIRNR038471"/>
    </source>
</evidence>
<keyword evidence="9" id="KW-1185">Reference proteome</keyword>
<evidence type="ECO:0000256" key="2">
    <source>
        <dbReference type="ARBA" id="ARBA00013855"/>
    </source>
</evidence>
<name>A0ABY9KSC1_9BACI</name>
<evidence type="ECO:0000256" key="3">
    <source>
        <dbReference type="ARBA" id="ARBA00022960"/>
    </source>
</evidence>
<dbReference type="Proteomes" id="UP001180087">
    <property type="component" value="Chromosome"/>
</dbReference>
<organism evidence="8 9">
    <name type="scientific">Aciduricibacillus chroicocephali</name>
    <dbReference type="NCBI Taxonomy" id="3054939"/>
    <lineage>
        <taxon>Bacteria</taxon>
        <taxon>Bacillati</taxon>
        <taxon>Bacillota</taxon>
        <taxon>Bacilli</taxon>
        <taxon>Bacillales</taxon>
        <taxon>Bacillaceae</taxon>
        <taxon>Aciduricibacillus</taxon>
    </lineage>
</organism>
<protein>
    <recommendedName>
        <fullName evidence="2 5">Cell shape-determining protein MreC</fullName>
    </recommendedName>
    <alternativeName>
        <fullName evidence="4 5">Cell shape protein MreC</fullName>
    </alternativeName>
</protein>
<gene>
    <name evidence="8" type="primary">mreC</name>
    <name evidence="8" type="ORF">QR721_08505</name>
</gene>